<keyword evidence="4" id="KW-1185">Reference proteome</keyword>
<dbReference type="OrthoDB" id="974105at2"/>
<feature type="transmembrane region" description="Helical" evidence="1">
    <location>
        <begin position="469"/>
        <end position="493"/>
    </location>
</feature>
<organism evidence="3 4">
    <name type="scientific">Pseudarthrobacter enclensis</name>
    <dbReference type="NCBI Taxonomy" id="993070"/>
    <lineage>
        <taxon>Bacteria</taxon>
        <taxon>Bacillati</taxon>
        <taxon>Actinomycetota</taxon>
        <taxon>Actinomycetes</taxon>
        <taxon>Micrococcales</taxon>
        <taxon>Micrococcaceae</taxon>
        <taxon>Pseudarthrobacter</taxon>
    </lineage>
</organism>
<dbReference type="PANTHER" id="PTHR42698:SF1">
    <property type="entry name" value="GTPASE ERA, MITOCHONDRIAL"/>
    <property type="match status" value="1"/>
</dbReference>
<keyword evidence="1" id="KW-0812">Transmembrane</keyword>
<dbReference type="AlphaFoldDB" id="A0A0V8IWR5"/>
<evidence type="ECO:0000313" key="4">
    <source>
        <dbReference type="Proteomes" id="UP000053199"/>
    </source>
</evidence>
<name>A0A0V8IWR5_9MICC</name>
<proteinExistence type="predicted"/>
<feature type="domain" description="G" evidence="2">
    <location>
        <begin position="59"/>
        <end position="172"/>
    </location>
</feature>
<dbReference type="EMBL" id="LNQM01000001">
    <property type="protein sequence ID" value="KSU79265.1"/>
    <property type="molecule type" value="Genomic_DNA"/>
</dbReference>
<sequence>MSRHSGAREATRLDRRLEALNDARELAEGVLPDEALREVLQVLERAGSRRSLSGDHTVVGFFGATGSGKSSLFNAVSGSDIATTAARRPTTSEPLAGVWGVGGSEPLLDWLEVRSRHHAVPVEGFADEDTGLILLDLPDFDSTRAANREVVQRMAGLVDVLVWVLDPQKYADAALHHGFLAPLASHSAVTLVVLNQVDRLAAADVRPVLESLRGLLAGEGLGEVKVLAASALTGEGVDGVRTAIRKVVVQRKAQSQRLEADVSRASRELAEASGEGEAAGVRSASTARLADELAAAANVPVVVDAVARSYRLEAVRRTGWPVTRWLARFRPDPLRRLNLRRDEPAALNRTSLPPAGAPQRARADAAVREFADAAAVGASGPWRAAIRAAAREGRESLPDALDQAIAGTDLGANRKSWWWAAFNGAQWLALLAALAGLGWLAGLAALAYFQMPVPEPPRVEGWPVPTLMTAAGVVLGIFLAVTGRFIAAGGAAARAAAARRRLNAAVAAVAQALVVEPVEVEVARQAAFNAALKKAAG</sequence>
<evidence type="ECO:0000256" key="1">
    <source>
        <dbReference type="SAM" id="Phobius"/>
    </source>
</evidence>
<evidence type="ECO:0000313" key="3">
    <source>
        <dbReference type="EMBL" id="KSU79265.1"/>
    </source>
</evidence>
<gene>
    <name evidence="3" type="ORF">AS031_04415</name>
</gene>
<dbReference type="GO" id="GO:0000028">
    <property type="term" value="P:ribosomal small subunit assembly"/>
    <property type="evidence" value="ECO:0007669"/>
    <property type="project" value="TreeGrafter"/>
</dbReference>
<dbReference type="GO" id="GO:0043024">
    <property type="term" value="F:ribosomal small subunit binding"/>
    <property type="evidence" value="ECO:0007669"/>
    <property type="project" value="TreeGrafter"/>
</dbReference>
<dbReference type="Gene3D" id="3.40.50.300">
    <property type="entry name" value="P-loop containing nucleotide triphosphate hydrolases"/>
    <property type="match status" value="1"/>
</dbReference>
<feature type="transmembrane region" description="Helical" evidence="1">
    <location>
        <begin position="427"/>
        <end position="449"/>
    </location>
</feature>
<evidence type="ECO:0000259" key="2">
    <source>
        <dbReference type="Pfam" id="PF01926"/>
    </source>
</evidence>
<accession>A0A0V8IWR5</accession>
<protein>
    <submittedName>
        <fullName evidence="3">ABC transporter</fullName>
    </submittedName>
</protein>
<keyword evidence="1" id="KW-1133">Transmembrane helix</keyword>
<dbReference type="InterPro" id="IPR005662">
    <property type="entry name" value="GTPase_Era-like"/>
</dbReference>
<dbReference type="InterPro" id="IPR006073">
    <property type="entry name" value="GTP-bd"/>
</dbReference>
<dbReference type="RefSeq" id="WP_058266866.1">
    <property type="nucleotide sequence ID" value="NZ_FMAZ01000001.1"/>
</dbReference>
<dbReference type="PANTHER" id="PTHR42698">
    <property type="entry name" value="GTPASE ERA"/>
    <property type="match status" value="1"/>
</dbReference>
<dbReference type="STRING" id="993070.AS031_04415"/>
<dbReference type="Proteomes" id="UP000053199">
    <property type="component" value="Unassembled WGS sequence"/>
</dbReference>
<comment type="caution">
    <text evidence="3">The sequence shown here is derived from an EMBL/GenBank/DDBJ whole genome shotgun (WGS) entry which is preliminary data.</text>
</comment>
<dbReference type="GO" id="GO:0005525">
    <property type="term" value="F:GTP binding"/>
    <property type="evidence" value="ECO:0007669"/>
    <property type="project" value="InterPro"/>
</dbReference>
<dbReference type="GO" id="GO:0005829">
    <property type="term" value="C:cytosol"/>
    <property type="evidence" value="ECO:0007669"/>
    <property type="project" value="TreeGrafter"/>
</dbReference>
<dbReference type="Pfam" id="PF01926">
    <property type="entry name" value="MMR_HSR1"/>
    <property type="match status" value="1"/>
</dbReference>
<reference evidence="3 4" key="1">
    <citation type="journal article" date="2014" name="Arch. Microbiol.">
        <title>Arthrobacter enclensis sp. nov., isolated from sediment sample.</title>
        <authorList>
            <person name="Dastager S.G."/>
            <person name="Liu Q."/>
            <person name="Tang S.K."/>
            <person name="Krishnamurthi S."/>
            <person name="Lee J.C."/>
            <person name="Li W.J."/>
        </authorList>
    </citation>
    <scope>NUCLEOTIDE SEQUENCE [LARGE SCALE GENOMIC DNA]</scope>
    <source>
        <strain evidence="3 4">NIO-1008</strain>
    </source>
</reference>
<dbReference type="GO" id="GO:0019843">
    <property type="term" value="F:rRNA binding"/>
    <property type="evidence" value="ECO:0007669"/>
    <property type="project" value="TreeGrafter"/>
</dbReference>
<dbReference type="SUPFAM" id="SSF52540">
    <property type="entry name" value="P-loop containing nucleoside triphosphate hydrolases"/>
    <property type="match status" value="1"/>
</dbReference>
<dbReference type="InterPro" id="IPR027417">
    <property type="entry name" value="P-loop_NTPase"/>
</dbReference>
<keyword evidence="1" id="KW-0472">Membrane</keyword>